<dbReference type="Gene3D" id="1.10.10.880">
    <property type="entry name" value="Anti sigma-E protein RseA, N-terminal domain"/>
    <property type="match status" value="1"/>
</dbReference>
<dbReference type="Pfam" id="PF03872">
    <property type="entry name" value="RseA_N"/>
    <property type="match status" value="1"/>
</dbReference>
<comment type="caution">
    <text evidence="2">The sequence shown here is derived from an EMBL/GenBank/DDBJ whole genome shotgun (WGS) entry which is preliminary data.</text>
</comment>
<dbReference type="InterPro" id="IPR036147">
    <property type="entry name" value="Anti-sigma_E_RseA_N_sf"/>
</dbReference>
<name>A0A939IN44_9GAMM</name>
<proteinExistence type="predicted"/>
<gene>
    <name evidence="2" type="ORF">JYP50_16340</name>
</gene>
<reference evidence="2" key="1">
    <citation type="submission" date="2021-02" db="EMBL/GenBank/DDBJ databases">
        <title>PHA producing bacteria isolated from coastal sediment in Guangdong, Shenzhen.</title>
        <authorList>
            <person name="Zheng W."/>
            <person name="Yu S."/>
            <person name="Huang Y."/>
        </authorList>
    </citation>
    <scope>NUCLEOTIDE SEQUENCE</scope>
    <source>
        <strain evidence="2">TN14-10</strain>
    </source>
</reference>
<evidence type="ECO:0000313" key="3">
    <source>
        <dbReference type="Proteomes" id="UP000664303"/>
    </source>
</evidence>
<dbReference type="EMBL" id="JAFKCZ010000012">
    <property type="protein sequence ID" value="MBN7798180.1"/>
    <property type="molecule type" value="Genomic_DNA"/>
</dbReference>
<organism evidence="2 3">
    <name type="scientific">Parahaliea mediterranea</name>
    <dbReference type="NCBI Taxonomy" id="651086"/>
    <lineage>
        <taxon>Bacteria</taxon>
        <taxon>Pseudomonadati</taxon>
        <taxon>Pseudomonadota</taxon>
        <taxon>Gammaproteobacteria</taxon>
        <taxon>Cellvibrionales</taxon>
        <taxon>Halieaceae</taxon>
        <taxon>Parahaliea</taxon>
    </lineage>
</organism>
<dbReference type="PANTHER" id="PTHR38104">
    <property type="match status" value="1"/>
</dbReference>
<sequence>MQSMTERMRESLSAIMDGEADDLELERVLRQIGEDSELRQTWMRYHAVHAACSSAAGNVQHFSDLSIDISSRVRDAVAGEQTAGASRWQGLVRPVTSFAVAASVAATVVFGGQQLAQLGGAAESADAATIAGGVSPVGLVNSLGATSVQASLGTQPVPVLEPATRTAYRELARQRLHQYSQEHAEQAALNTPQGLLPFARVHRIQE</sequence>
<accession>A0A939IN44</accession>
<evidence type="ECO:0000259" key="1">
    <source>
        <dbReference type="Pfam" id="PF03872"/>
    </source>
</evidence>
<dbReference type="SUPFAM" id="SSF89069">
    <property type="entry name" value="N-terminal, cytoplasmic domain of anti-sigmaE factor RseA"/>
    <property type="match status" value="1"/>
</dbReference>
<keyword evidence="3" id="KW-1185">Reference proteome</keyword>
<protein>
    <submittedName>
        <fullName evidence="2">Sigma-E factor negative regulatory protein</fullName>
    </submittedName>
</protein>
<dbReference type="PANTHER" id="PTHR38104:SF1">
    <property type="entry name" value="ANTI-SIGMA-E FACTOR RSEA"/>
    <property type="match status" value="1"/>
</dbReference>
<dbReference type="GO" id="GO:0016989">
    <property type="term" value="F:sigma factor antagonist activity"/>
    <property type="evidence" value="ECO:0007669"/>
    <property type="project" value="InterPro"/>
</dbReference>
<dbReference type="AlphaFoldDB" id="A0A939IN44"/>
<evidence type="ECO:0000313" key="2">
    <source>
        <dbReference type="EMBL" id="MBN7798180.1"/>
    </source>
</evidence>
<dbReference type="CDD" id="cd16328">
    <property type="entry name" value="RseA_N"/>
    <property type="match status" value="1"/>
</dbReference>
<feature type="domain" description="Anti sigma-E protein RseA N-terminal" evidence="1">
    <location>
        <begin position="9"/>
        <end position="85"/>
    </location>
</feature>
<dbReference type="Proteomes" id="UP000664303">
    <property type="component" value="Unassembled WGS sequence"/>
</dbReference>
<dbReference type="InterPro" id="IPR052383">
    <property type="entry name" value="Anti-sigma-E_RseA-like"/>
</dbReference>
<dbReference type="InterPro" id="IPR005572">
    <property type="entry name" value="Anti-sigma_E_RseA_N"/>
</dbReference>